<keyword evidence="11" id="KW-1185">Reference proteome</keyword>
<keyword evidence="5 9" id="KW-0812">Transmembrane</keyword>
<reference evidence="10 11" key="1">
    <citation type="submission" date="2023-04" db="EMBL/GenBank/DDBJ databases">
        <title>Funneling lignin-derived compounds into biodiesel using alkali-halophilic Citricoccus sp. P2.</title>
        <authorList>
            <person name="Luo C.-B."/>
        </authorList>
    </citation>
    <scope>NUCLEOTIDE SEQUENCE [LARGE SCALE GENOMIC DNA]</scope>
    <source>
        <strain evidence="10 11">P2</strain>
    </source>
</reference>
<proteinExistence type="inferred from homology"/>
<dbReference type="PANTHER" id="PTHR30047">
    <property type="entry name" value="HIGH-AFFINITY CHOLINE TRANSPORT PROTEIN-RELATED"/>
    <property type="match status" value="1"/>
</dbReference>
<dbReference type="PROSITE" id="PS01303">
    <property type="entry name" value="BCCT"/>
    <property type="match status" value="1"/>
</dbReference>
<organism evidence="10 11">
    <name type="scientific">Citricoccus muralis</name>
    <dbReference type="NCBI Taxonomy" id="169134"/>
    <lineage>
        <taxon>Bacteria</taxon>
        <taxon>Bacillati</taxon>
        <taxon>Actinomycetota</taxon>
        <taxon>Actinomycetes</taxon>
        <taxon>Micrococcales</taxon>
        <taxon>Micrococcaceae</taxon>
        <taxon>Citricoccus</taxon>
    </lineage>
</organism>
<feature type="transmembrane region" description="Helical" evidence="9">
    <location>
        <begin position="357"/>
        <end position="376"/>
    </location>
</feature>
<evidence type="ECO:0000313" key="10">
    <source>
        <dbReference type="EMBL" id="WFP17487.1"/>
    </source>
</evidence>
<evidence type="ECO:0000256" key="1">
    <source>
        <dbReference type="ARBA" id="ARBA00004651"/>
    </source>
</evidence>
<evidence type="ECO:0000313" key="11">
    <source>
        <dbReference type="Proteomes" id="UP001219037"/>
    </source>
</evidence>
<gene>
    <name evidence="10" type="ORF">P8192_05105</name>
</gene>
<comment type="similarity">
    <text evidence="2">Belongs to the BCCT transporter (TC 2.A.15) family.</text>
</comment>
<dbReference type="EMBL" id="CP121252">
    <property type="protein sequence ID" value="WFP17487.1"/>
    <property type="molecule type" value="Genomic_DNA"/>
</dbReference>
<keyword evidence="3" id="KW-0813">Transport</keyword>
<feature type="transmembrane region" description="Helical" evidence="9">
    <location>
        <begin position="59"/>
        <end position="78"/>
    </location>
</feature>
<dbReference type="NCBIfam" id="TIGR00842">
    <property type="entry name" value="bcct"/>
    <property type="match status" value="1"/>
</dbReference>
<keyword evidence="6 9" id="KW-1133">Transmembrane helix</keyword>
<feature type="transmembrane region" description="Helical" evidence="9">
    <location>
        <begin position="194"/>
        <end position="219"/>
    </location>
</feature>
<keyword evidence="7 9" id="KW-0472">Membrane</keyword>
<feature type="compositionally biased region" description="Basic and acidic residues" evidence="8">
    <location>
        <begin position="642"/>
        <end position="659"/>
    </location>
</feature>
<evidence type="ECO:0000256" key="6">
    <source>
        <dbReference type="ARBA" id="ARBA00022989"/>
    </source>
</evidence>
<dbReference type="InterPro" id="IPR000060">
    <property type="entry name" value="BCCT_transptr"/>
</dbReference>
<evidence type="ECO:0000256" key="8">
    <source>
        <dbReference type="SAM" id="MobiDB-lite"/>
    </source>
</evidence>
<feature type="transmembrane region" description="Helical" evidence="9">
    <location>
        <begin position="486"/>
        <end position="507"/>
    </location>
</feature>
<dbReference type="Proteomes" id="UP001219037">
    <property type="component" value="Chromosome"/>
</dbReference>
<evidence type="ECO:0000256" key="7">
    <source>
        <dbReference type="ARBA" id="ARBA00023136"/>
    </source>
</evidence>
<dbReference type="InterPro" id="IPR018093">
    <property type="entry name" value="BCCT_CS"/>
</dbReference>
<feature type="transmembrane region" description="Helical" evidence="9">
    <location>
        <begin position="98"/>
        <end position="119"/>
    </location>
</feature>
<feature type="transmembrane region" description="Helical" evidence="9">
    <location>
        <begin position="328"/>
        <end position="345"/>
    </location>
</feature>
<dbReference type="Pfam" id="PF02028">
    <property type="entry name" value="BCCT"/>
    <property type="match status" value="1"/>
</dbReference>
<feature type="transmembrane region" description="Helical" evidence="9">
    <location>
        <begin position="239"/>
        <end position="263"/>
    </location>
</feature>
<evidence type="ECO:0000256" key="2">
    <source>
        <dbReference type="ARBA" id="ARBA00005658"/>
    </source>
</evidence>
<name>A0ABY8HA30_9MICC</name>
<dbReference type="RefSeq" id="WP_278159032.1">
    <property type="nucleotide sequence ID" value="NZ_CP121252.1"/>
</dbReference>
<feature type="transmembrane region" description="Helical" evidence="9">
    <location>
        <begin position="456"/>
        <end position="480"/>
    </location>
</feature>
<accession>A0ABY8HA30</accession>
<feature type="transmembrane region" description="Helical" evidence="9">
    <location>
        <begin position="275"/>
        <end position="297"/>
    </location>
</feature>
<feature type="transmembrane region" description="Helical" evidence="9">
    <location>
        <begin position="410"/>
        <end position="429"/>
    </location>
</feature>
<evidence type="ECO:0000256" key="9">
    <source>
        <dbReference type="SAM" id="Phobius"/>
    </source>
</evidence>
<evidence type="ECO:0000256" key="3">
    <source>
        <dbReference type="ARBA" id="ARBA00022448"/>
    </source>
</evidence>
<feature type="transmembrane region" description="Helical" evidence="9">
    <location>
        <begin position="12"/>
        <end position="34"/>
    </location>
</feature>
<feature type="region of interest" description="Disordered" evidence="8">
    <location>
        <begin position="626"/>
        <end position="668"/>
    </location>
</feature>
<comment type="subcellular location">
    <subcellularLocation>
        <location evidence="1">Cell membrane</location>
        <topology evidence="1">Multi-pass membrane protein</topology>
    </subcellularLocation>
</comment>
<protein>
    <submittedName>
        <fullName evidence="10">BCCT family transporter</fullName>
    </submittedName>
</protein>
<dbReference type="PANTHER" id="PTHR30047:SF7">
    <property type="entry name" value="HIGH-AFFINITY CHOLINE TRANSPORT PROTEIN"/>
    <property type="match status" value="1"/>
</dbReference>
<evidence type="ECO:0000256" key="4">
    <source>
        <dbReference type="ARBA" id="ARBA00022475"/>
    </source>
</evidence>
<evidence type="ECO:0000256" key="5">
    <source>
        <dbReference type="ARBA" id="ARBA00022692"/>
    </source>
</evidence>
<keyword evidence="4" id="KW-1003">Cell membrane</keyword>
<feature type="transmembrane region" description="Helical" evidence="9">
    <location>
        <begin position="155"/>
        <end position="173"/>
    </location>
</feature>
<sequence length="668" mass="72632">MKHWSPREAWRGLYKPVFIPAVLVITAALIWATWYGATYGDDAAEAFVALRDAIGSSVGWWYVLIATGFVVFAIWAGVSKAGQIKLGRDDEQPEFSRLTWFAMLFSAGMGIGLVFWGVAEPMNHMMSPPDMAGVEPGTAEAAATAIGQTFYHWGLHAWAIYVVVGLGLAYMTFRRGRPLALRWLLEPIFGRKLIESWVGHVIDVVAIVGTLFGVATSLGQGVLQIEAGLEFLGWVESSPAFLITLVACITALATLSVISGLYAGLKWLSNINMMFAAVLALFVLLAGPTLFLLQSLVQNTGEYAMALPQLMFASGAGAEDGWTVGWTIYYWGWWMSWAPFVGMFIARISRGRTIREFVAGVLLAPTIIGMIWFTIFGSTGMYRQLSQGDMVDAEGAVNTNTSLFHLLETLPWSTISSVLAIIVIVLFFVTSSDSGSLVVDILSYGGKTETHRITRLFWSLMEGIVATVLLVVGGSAALTVLQVSSIAAALPLSIVMVLAVVAMIRMFRYETATMPKYIRIRQQPSKAALVDTAREVAGRADGPDLERSLRDILTTQARSFRHNFSSASATLGGLTHTAGRPQAPVQYETDELVLAMHEVPAHATTVNPETGTLNWVEPATFKDPISEEAFDTPEYSESATGWEHESEQLFDEVLGREPKSGPAVGDGS</sequence>